<dbReference type="Pfam" id="PF01850">
    <property type="entry name" value="PIN"/>
    <property type="match status" value="1"/>
</dbReference>
<dbReference type="InParanoid" id="A0A259TUE5"/>
<evidence type="ECO:0000313" key="3">
    <source>
        <dbReference type="Proteomes" id="UP000216446"/>
    </source>
</evidence>
<comment type="caution">
    <text evidence="2">The sequence shown here is derived from an EMBL/GenBank/DDBJ whole genome shotgun (WGS) entry which is preliminary data.</text>
</comment>
<evidence type="ECO:0000259" key="1">
    <source>
        <dbReference type="Pfam" id="PF01850"/>
    </source>
</evidence>
<name>A0A259TUE5_9BACT</name>
<dbReference type="EMBL" id="MQWB01000015">
    <property type="protein sequence ID" value="OZC01178.1"/>
    <property type="molecule type" value="Genomic_DNA"/>
</dbReference>
<proteinExistence type="predicted"/>
<keyword evidence="3" id="KW-1185">Reference proteome</keyword>
<feature type="domain" description="PIN" evidence="1">
    <location>
        <begin position="4"/>
        <end position="112"/>
    </location>
</feature>
<dbReference type="SUPFAM" id="SSF88723">
    <property type="entry name" value="PIN domain-like"/>
    <property type="match status" value="1"/>
</dbReference>
<dbReference type="InterPro" id="IPR002716">
    <property type="entry name" value="PIN_dom"/>
</dbReference>
<organism evidence="2 3">
    <name type="scientific">Rubricoccus marinus</name>
    <dbReference type="NCBI Taxonomy" id="716817"/>
    <lineage>
        <taxon>Bacteria</taxon>
        <taxon>Pseudomonadati</taxon>
        <taxon>Rhodothermota</taxon>
        <taxon>Rhodothermia</taxon>
        <taxon>Rhodothermales</taxon>
        <taxon>Rubricoccaceae</taxon>
        <taxon>Rubricoccus</taxon>
    </lineage>
</organism>
<protein>
    <recommendedName>
        <fullName evidence="1">PIN domain-containing protein</fullName>
    </recommendedName>
</protein>
<accession>A0A259TUE5</accession>
<dbReference type="AlphaFoldDB" id="A0A259TUE5"/>
<dbReference type="InterPro" id="IPR029060">
    <property type="entry name" value="PIN-like_dom_sf"/>
</dbReference>
<evidence type="ECO:0000313" key="2">
    <source>
        <dbReference type="EMBL" id="OZC01178.1"/>
    </source>
</evidence>
<dbReference type="Gene3D" id="3.40.50.1010">
    <property type="entry name" value="5'-nuclease"/>
    <property type="match status" value="1"/>
</dbReference>
<dbReference type="Proteomes" id="UP000216446">
    <property type="component" value="Unassembled WGS sequence"/>
</dbReference>
<gene>
    <name evidence="2" type="ORF">BSZ36_18580</name>
</gene>
<reference evidence="2 3" key="1">
    <citation type="submission" date="2016-11" db="EMBL/GenBank/DDBJ databases">
        <title>Study of marine rhodopsin-containing bacteria.</title>
        <authorList>
            <person name="Yoshizawa S."/>
            <person name="Kumagai Y."/>
            <person name="Kogure K."/>
        </authorList>
    </citation>
    <scope>NUCLEOTIDE SEQUENCE [LARGE SCALE GENOMIC DNA]</scope>
    <source>
        <strain evidence="2 3">SG-29</strain>
    </source>
</reference>
<sequence>MPEQADRVEALLDRAEAGEVRLVTSVLVMAEVVWTLGSFYGRTKPQVRDAVLVLCHTPGLDVEDADGIVQAAEWHAEKNVDFADAYHATWALARGLTDVRTFNLKHFRRFDGLDAQEPS</sequence>